<dbReference type="Proteomes" id="UP000035287">
    <property type="component" value="Chromosome"/>
</dbReference>
<dbReference type="PANTHER" id="PTHR10587">
    <property type="entry name" value="GLYCOSYL TRANSFERASE-RELATED"/>
    <property type="match status" value="1"/>
</dbReference>
<organism evidence="5 6">
    <name type="scientific">Croceicoccus naphthovorans</name>
    <dbReference type="NCBI Taxonomy" id="1348774"/>
    <lineage>
        <taxon>Bacteria</taxon>
        <taxon>Pseudomonadati</taxon>
        <taxon>Pseudomonadota</taxon>
        <taxon>Alphaproteobacteria</taxon>
        <taxon>Sphingomonadales</taxon>
        <taxon>Erythrobacteraceae</taxon>
        <taxon>Croceicoccus</taxon>
    </lineage>
</organism>
<dbReference type="SUPFAM" id="SSF88713">
    <property type="entry name" value="Glycoside hydrolase/deacetylase"/>
    <property type="match status" value="1"/>
</dbReference>
<dbReference type="GO" id="GO:0016810">
    <property type="term" value="F:hydrolase activity, acting on carbon-nitrogen (but not peptide) bonds"/>
    <property type="evidence" value="ECO:0007669"/>
    <property type="project" value="InterPro"/>
</dbReference>
<dbReference type="InterPro" id="IPR011330">
    <property type="entry name" value="Glyco_hydro/deAcase_b/a-brl"/>
</dbReference>
<dbReference type="RefSeq" id="WP_047821860.1">
    <property type="nucleotide sequence ID" value="NZ_CP011770.1"/>
</dbReference>
<comment type="similarity">
    <text evidence="2">Belongs to the polysaccharide deacetylase family.</text>
</comment>
<protein>
    <recommendedName>
        <fullName evidence="3">Chitooligosaccharide deacetylase</fullName>
    </recommendedName>
    <alternativeName>
        <fullName evidence="4">Nodulation protein B</fullName>
    </alternativeName>
</protein>
<proteinExistence type="inferred from homology"/>
<evidence type="ECO:0000313" key="6">
    <source>
        <dbReference type="Proteomes" id="UP000035287"/>
    </source>
</evidence>
<dbReference type="KEGG" id="cna:AB433_14065"/>
<dbReference type="Gene3D" id="3.20.20.370">
    <property type="entry name" value="Glycoside hydrolase/deacetylase"/>
    <property type="match status" value="1"/>
</dbReference>
<evidence type="ECO:0000256" key="2">
    <source>
        <dbReference type="ARBA" id="ARBA00010973"/>
    </source>
</evidence>
<keyword evidence="6" id="KW-1185">Reference proteome</keyword>
<dbReference type="EMBL" id="CP011770">
    <property type="protein sequence ID" value="AKM10837.1"/>
    <property type="molecule type" value="Genomic_DNA"/>
</dbReference>
<evidence type="ECO:0000256" key="3">
    <source>
        <dbReference type="ARBA" id="ARBA00020071"/>
    </source>
</evidence>
<dbReference type="InterPro" id="IPR050248">
    <property type="entry name" value="Polysacc_deacetylase_ArnD"/>
</dbReference>
<comment type="function">
    <text evidence="1">Is involved in generating a small heat-stable compound (Nod), an acylated oligomer of N-acetylglucosamine, that stimulates mitosis in various plant protoplasts.</text>
</comment>
<dbReference type="Pfam" id="PF01522">
    <property type="entry name" value="Polysacc_deac_1"/>
    <property type="match status" value="1"/>
</dbReference>
<dbReference type="STRING" id="1348774.AB433_14065"/>
<dbReference type="GO" id="GO:0005975">
    <property type="term" value="P:carbohydrate metabolic process"/>
    <property type="evidence" value="ECO:0007669"/>
    <property type="project" value="InterPro"/>
</dbReference>
<dbReference type="OrthoDB" id="276604at2"/>
<sequence length="241" mass="26310">MNSERIKTILLRIGLLLGIVACVLTIFVNLASLRCFNALFDATCSVATTRNVVALTFDDGPSRNVSAVLPVLARHDAKATFFMSGQKLEKNMDAAKLILSSGHELGNQAWSNQVMEDRPQNFHATEIAQTDALLREAGVPKPDLFRPPFGIRSVGLLWELHQADYRLIMWDVSDNGRREAPPQAYANAILAQVRPGSIVMLHALGTDDTQARAALPLILAGLQEKGLKSVTVSELLEARGK</sequence>
<accession>A0A0G3XI11</accession>
<dbReference type="PROSITE" id="PS51677">
    <property type="entry name" value="NODB"/>
    <property type="match status" value="1"/>
</dbReference>
<evidence type="ECO:0000256" key="4">
    <source>
        <dbReference type="ARBA" id="ARBA00032976"/>
    </source>
</evidence>
<gene>
    <name evidence="5" type="ORF">AB433_14065</name>
</gene>
<reference evidence="5 6" key="1">
    <citation type="submission" date="2015-06" db="EMBL/GenBank/DDBJ databases">
        <authorList>
            <person name="Zeng Y."/>
            <person name="Huang Y."/>
        </authorList>
    </citation>
    <scope>NUCLEOTIDE SEQUENCE [LARGE SCALE GENOMIC DNA]</scope>
    <source>
        <strain evidence="5 6">PQ-2</strain>
    </source>
</reference>
<dbReference type="InterPro" id="IPR002509">
    <property type="entry name" value="NODB_dom"/>
</dbReference>
<dbReference type="PATRIC" id="fig|1348774.3.peg.2958"/>
<name>A0A0G3XI11_9SPHN</name>
<evidence type="ECO:0000313" key="5">
    <source>
        <dbReference type="EMBL" id="AKM10837.1"/>
    </source>
</evidence>
<dbReference type="AlphaFoldDB" id="A0A0G3XI11"/>
<evidence type="ECO:0000256" key="1">
    <source>
        <dbReference type="ARBA" id="ARBA00003236"/>
    </source>
</evidence>